<feature type="domain" description="Fido" evidence="4">
    <location>
        <begin position="88"/>
        <end position="229"/>
    </location>
</feature>
<dbReference type="EMBL" id="AZCU01000005">
    <property type="protein sequence ID" value="KRK25944.1"/>
    <property type="molecule type" value="Genomic_DNA"/>
</dbReference>
<dbReference type="Gene3D" id="1.10.3290.10">
    <property type="entry name" value="Fido-like domain"/>
    <property type="match status" value="1"/>
</dbReference>
<evidence type="ECO:0000259" key="4">
    <source>
        <dbReference type="PROSITE" id="PS51459"/>
    </source>
</evidence>
<keyword evidence="2" id="KW-0547">Nucleotide-binding</keyword>
<protein>
    <recommendedName>
        <fullName evidence="4">Fido domain-containing protein</fullName>
    </recommendedName>
</protein>
<accession>A0A837RBB6</accession>
<dbReference type="InterPro" id="IPR036597">
    <property type="entry name" value="Fido-like_dom_sf"/>
</dbReference>
<dbReference type="InterPro" id="IPR040198">
    <property type="entry name" value="Fido_containing"/>
</dbReference>
<comment type="caution">
    <text evidence="5">The sequence shown here is derived from an EMBL/GenBank/DDBJ whole genome shotgun (WGS) entry which is preliminary data.</text>
</comment>
<evidence type="ECO:0000313" key="5">
    <source>
        <dbReference type="EMBL" id="KRK25944.1"/>
    </source>
</evidence>
<organism evidence="5 6">
    <name type="scientific">Lactiplantibacillus pentosus DSM 20314</name>
    <dbReference type="NCBI Taxonomy" id="1423791"/>
    <lineage>
        <taxon>Bacteria</taxon>
        <taxon>Bacillati</taxon>
        <taxon>Bacillota</taxon>
        <taxon>Bacilli</taxon>
        <taxon>Lactobacillales</taxon>
        <taxon>Lactobacillaceae</taxon>
        <taxon>Lactiplantibacillus</taxon>
    </lineage>
</organism>
<evidence type="ECO:0000256" key="2">
    <source>
        <dbReference type="PIRSR" id="PIRSR640198-2"/>
    </source>
</evidence>
<dbReference type="Proteomes" id="UP000051020">
    <property type="component" value="Unassembled WGS sequence"/>
</dbReference>
<evidence type="ECO:0000313" key="6">
    <source>
        <dbReference type="Proteomes" id="UP000051020"/>
    </source>
</evidence>
<proteinExistence type="predicted"/>
<dbReference type="PANTHER" id="PTHR13504:SF38">
    <property type="entry name" value="FIDO DOMAIN-CONTAINING PROTEIN"/>
    <property type="match status" value="1"/>
</dbReference>
<dbReference type="Pfam" id="PF02661">
    <property type="entry name" value="Fic"/>
    <property type="match status" value="1"/>
</dbReference>
<dbReference type="PROSITE" id="PS51459">
    <property type="entry name" value="FIDO"/>
    <property type="match status" value="1"/>
</dbReference>
<dbReference type="RefSeq" id="WP_050339117.1">
    <property type="nucleotide sequence ID" value="NZ_AZCU01000005.1"/>
</dbReference>
<dbReference type="SUPFAM" id="SSF140931">
    <property type="entry name" value="Fic-like"/>
    <property type="match status" value="1"/>
</dbReference>
<reference evidence="5 6" key="1">
    <citation type="journal article" date="2015" name="Genome Announc.">
        <title>Expanding the biotechnology potential of lactobacilli through comparative genomics of 213 strains and associated genera.</title>
        <authorList>
            <person name="Sun Z."/>
            <person name="Harris H.M."/>
            <person name="McCann A."/>
            <person name="Guo C."/>
            <person name="Argimon S."/>
            <person name="Zhang W."/>
            <person name="Yang X."/>
            <person name="Jeffery I.B."/>
            <person name="Cooney J.C."/>
            <person name="Kagawa T.F."/>
            <person name="Liu W."/>
            <person name="Song Y."/>
            <person name="Salvetti E."/>
            <person name="Wrobel A."/>
            <person name="Rasinkangas P."/>
            <person name="Parkhill J."/>
            <person name="Rea M.C."/>
            <person name="O'Sullivan O."/>
            <person name="Ritari J."/>
            <person name="Douillard F.P."/>
            <person name="Paul Ross R."/>
            <person name="Yang R."/>
            <person name="Briner A.E."/>
            <person name="Felis G.E."/>
            <person name="de Vos W.M."/>
            <person name="Barrangou R."/>
            <person name="Klaenhammer T.R."/>
            <person name="Caufield P.W."/>
            <person name="Cui Y."/>
            <person name="Zhang H."/>
            <person name="O'Toole P.W."/>
        </authorList>
    </citation>
    <scope>NUCLEOTIDE SEQUENCE [LARGE SCALE GENOMIC DNA]</scope>
    <source>
        <strain evidence="5 6">DSM 20314</strain>
    </source>
</reference>
<dbReference type="GO" id="GO:0005524">
    <property type="term" value="F:ATP binding"/>
    <property type="evidence" value="ECO:0007669"/>
    <property type="project" value="UniProtKB-KW"/>
</dbReference>
<feature type="site" description="Important for autoinhibition of adenylyltransferase activity" evidence="3">
    <location>
        <position position="36"/>
    </location>
</feature>
<dbReference type="PANTHER" id="PTHR13504">
    <property type="entry name" value="FIDO DOMAIN-CONTAINING PROTEIN DDB_G0283145"/>
    <property type="match status" value="1"/>
</dbReference>
<keyword evidence="2" id="KW-0067">ATP-binding</keyword>
<evidence type="ECO:0000256" key="3">
    <source>
        <dbReference type="PIRSR" id="PIRSR640198-3"/>
    </source>
</evidence>
<gene>
    <name evidence="5" type="ORF">FD24_GL002709</name>
</gene>
<dbReference type="GeneID" id="49393135"/>
<evidence type="ECO:0000256" key="1">
    <source>
        <dbReference type="PIRSR" id="PIRSR640198-1"/>
    </source>
</evidence>
<dbReference type="InterPro" id="IPR003812">
    <property type="entry name" value="Fido"/>
</dbReference>
<dbReference type="AlphaFoldDB" id="A0A837RBB6"/>
<sequence>MKNLVAELKNERDKQLSGSLYYWTQILFSYNSNHMEGTQLTEDQTQQIFDTGTVFANDGQAIKVDDVLETANHFRAFDYLLDTVEVPVTSAYVFELHRILKRATSQENDAKYHVGGFKIVPNQIGFLDATETTSPADTPQAIADLFSEWEASGQTGRDLSAIAKFHWQFERIHPFSDGNGRIGRLLIFKELCRSGAVPFIIREDTKPYYLRGLKTFKTTPGSLIDTLGHEQDNYQGMIARFFPEPNHELD</sequence>
<name>A0A837RBB6_LACPE</name>
<feature type="active site" evidence="1">
    <location>
        <position position="173"/>
    </location>
</feature>
<feature type="binding site" evidence="2">
    <location>
        <begin position="177"/>
        <end position="184"/>
    </location>
    <ligand>
        <name>ATP</name>
        <dbReference type="ChEBI" id="CHEBI:30616"/>
    </ligand>
</feature>